<protein>
    <submittedName>
        <fullName evidence="1">Uncharacterized protein</fullName>
    </submittedName>
</protein>
<dbReference type="EMBL" id="MFAU01000016">
    <property type="protein sequence ID" value="OGD84614.1"/>
    <property type="molecule type" value="Genomic_DNA"/>
</dbReference>
<evidence type="ECO:0000313" key="2">
    <source>
        <dbReference type="Proteomes" id="UP000179252"/>
    </source>
</evidence>
<dbReference type="Proteomes" id="UP000179252">
    <property type="component" value="Unassembled WGS sequence"/>
</dbReference>
<gene>
    <name evidence="1" type="ORF">A2165_02205</name>
</gene>
<proteinExistence type="predicted"/>
<sequence length="153" mass="17184">MGKDREGTPESPYFSTQFYGLERFLEKAGQVHFRHDSGVTIFSLNPPFYRQRFPEIKKMIVVRKVAAYSDGNGNVIEADTTVLATPRRAIRLICEPLRCSDGKILPPKGRQDIDLTLPSQKALRQDVESNMFCLDGISPTPIPLTELQPTTTS</sequence>
<organism evidence="1 2">
    <name type="scientific">Candidatus Curtissbacteria bacterium RBG_13_40_7</name>
    <dbReference type="NCBI Taxonomy" id="1797706"/>
    <lineage>
        <taxon>Bacteria</taxon>
        <taxon>Candidatus Curtissiibacteriota</taxon>
    </lineage>
</organism>
<accession>A0A1F5FYH8</accession>
<dbReference type="AlphaFoldDB" id="A0A1F5FYH8"/>
<evidence type="ECO:0000313" key="1">
    <source>
        <dbReference type="EMBL" id="OGD84614.1"/>
    </source>
</evidence>
<name>A0A1F5FYH8_9BACT</name>
<reference evidence="1 2" key="1">
    <citation type="journal article" date="2016" name="Nat. Commun.">
        <title>Thousands of microbial genomes shed light on interconnected biogeochemical processes in an aquifer system.</title>
        <authorList>
            <person name="Anantharaman K."/>
            <person name="Brown C.T."/>
            <person name="Hug L.A."/>
            <person name="Sharon I."/>
            <person name="Castelle C.J."/>
            <person name="Probst A.J."/>
            <person name="Thomas B.C."/>
            <person name="Singh A."/>
            <person name="Wilkins M.J."/>
            <person name="Karaoz U."/>
            <person name="Brodie E.L."/>
            <person name="Williams K.H."/>
            <person name="Hubbard S.S."/>
            <person name="Banfield J.F."/>
        </authorList>
    </citation>
    <scope>NUCLEOTIDE SEQUENCE [LARGE SCALE GENOMIC DNA]</scope>
</reference>
<comment type="caution">
    <text evidence="1">The sequence shown here is derived from an EMBL/GenBank/DDBJ whole genome shotgun (WGS) entry which is preliminary data.</text>
</comment>